<feature type="transmembrane region" description="Helical" evidence="1">
    <location>
        <begin position="21"/>
        <end position="47"/>
    </location>
</feature>
<dbReference type="AlphaFoldDB" id="X6MJW1"/>
<evidence type="ECO:0000313" key="3">
    <source>
        <dbReference type="Proteomes" id="UP000023152"/>
    </source>
</evidence>
<sequence>MDMNPLKKRLLLQHVCAERKLGRALIIIFHMLAFVLYFFFMIFAIVAEEPEDEAVFISFSAVWIELLPVLWEPILEKELEHLPKIYGLTLIGLRILGWCGAIVLACYSGQNPEFFHAALIVYFWGYKALVNLSYKVFKKVIKWCHLSKEIQDEDFEFNAFDVHDIKLQEIKNHDMKERLI</sequence>
<evidence type="ECO:0000313" key="2">
    <source>
        <dbReference type="EMBL" id="ETO14298.1"/>
    </source>
</evidence>
<feature type="transmembrane region" description="Helical" evidence="1">
    <location>
        <begin position="53"/>
        <end position="73"/>
    </location>
</feature>
<comment type="caution">
    <text evidence="2">The sequence shown here is derived from an EMBL/GenBank/DDBJ whole genome shotgun (WGS) entry which is preliminary data.</text>
</comment>
<keyword evidence="1" id="KW-0812">Transmembrane</keyword>
<accession>X6MJW1</accession>
<organism evidence="2 3">
    <name type="scientific">Reticulomyxa filosa</name>
    <dbReference type="NCBI Taxonomy" id="46433"/>
    <lineage>
        <taxon>Eukaryota</taxon>
        <taxon>Sar</taxon>
        <taxon>Rhizaria</taxon>
        <taxon>Retaria</taxon>
        <taxon>Foraminifera</taxon>
        <taxon>Monothalamids</taxon>
        <taxon>Reticulomyxidae</taxon>
        <taxon>Reticulomyxa</taxon>
    </lineage>
</organism>
<proteinExistence type="predicted"/>
<keyword evidence="1" id="KW-1133">Transmembrane helix</keyword>
<feature type="transmembrane region" description="Helical" evidence="1">
    <location>
        <begin position="114"/>
        <end position="134"/>
    </location>
</feature>
<protein>
    <submittedName>
        <fullName evidence="2">Uncharacterized protein</fullName>
    </submittedName>
</protein>
<keyword evidence="1" id="KW-0472">Membrane</keyword>
<feature type="transmembrane region" description="Helical" evidence="1">
    <location>
        <begin position="85"/>
        <end position="108"/>
    </location>
</feature>
<keyword evidence="3" id="KW-1185">Reference proteome</keyword>
<dbReference type="Proteomes" id="UP000023152">
    <property type="component" value="Unassembled WGS sequence"/>
</dbReference>
<name>X6MJW1_RETFI</name>
<dbReference type="EMBL" id="ASPP01020107">
    <property type="protein sequence ID" value="ETO14298.1"/>
    <property type="molecule type" value="Genomic_DNA"/>
</dbReference>
<reference evidence="2 3" key="1">
    <citation type="journal article" date="2013" name="Curr. Biol.">
        <title>The Genome of the Foraminiferan Reticulomyxa filosa.</title>
        <authorList>
            <person name="Glockner G."/>
            <person name="Hulsmann N."/>
            <person name="Schleicher M."/>
            <person name="Noegel A.A."/>
            <person name="Eichinger L."/>
            <person name="Gallinger C."/>
            <person name="Pawlowski J."/>
            <person name="Sierra R."/>
            <person name="Euteneuer U."/>
            <person name="Pillet L."/>
            <person name="Moustafa A."/>
            <person name="Platzer M."/>
            <person name="Groth M."/>
            <person name="Szafranski K."/>
            <person name="Schliwa M."/>
        </authorList>
    </citation>
    <scope>NUCLEOTIDE SEQUENCE [LARGE SCALE GENOMIC DNA]</scope>
</reference>
<evidence type="ECO:0000256" key="1">
    <source>
        <dbReference type="SAM" id="Phobius"/>
    </source>
</evidence>
<gene>
    <name evidence="2" type="ORF">RFI_23070</name>
</gene>